<proteinExistence type="predicted"/>
<reference evidence="6 7" key="1">
    <citation type="journal article" date="2016" name="Environ. Microbiol.">
        <title>Genomic diversification of marine cyanophages into stable ecotypes.</title>
        <authorList>
            <person name="Marston M.F."/>
            <person name="Martiny J.B."/>
        </authorList>
    </citation>
    <scope>NUCLEOTIDE SEQUENCE [LARGE SCALE GENOMIC DNA]</scope>
    <source>
        <strain evidence="2">ES_42_0910</strain>
        <strain evidence="3">Np_20_0711</strain>
        <strain evidence="4">Np_42_0711</strain>
        <strain evidence="5">Sn_13_0910</strain>
    </source>
</reference>
<accession>A0A1D7SEG8</accession>
<protein>
    <recommendedName>
        <fullName evidence="1">Prolyl 4-hydroxylase alpha subunit Fe(2+) 2OG dioxygenase domain-containing protein</fullName>
    </recommendedName>
</protein>
<evidence type="ECO:0000313" key="8">
    <source>
        <dbReference type="Proteomes" id="UP000226130"/>
    </source>
</evidence>
<dbReference type="EMBL" id="KX349296">
    <property type="protein sequence ID" value="AOO12754.1"/>
    <property type="molecule type" value="Genomic_DNA"/>
</dbReference>
<dbReference type="Proteomes" id="UP000221709">
    <property type="component" value="Segment"/>
</dbReference>
<dbReference type="Proteomes" id="UP000223571">
    <property type="component" value="Segment"/>
</dbReference>
<dbReference type="Proteomes" id="UP000225178">
    <property type="component" value="Segment"/>
</dbReference>
<evidence type="ECO:0000259" key="1">
    <source>
        <dbReference type="Pfam" id="PF13640"/>
    </source>
</evidence>
<evidence type="ECO:0000313" key="5">
    <source>
        <dbReference type="EMBL" id="AOO12754.1"/>
    </source>
</evidence>
<name>A0A1D7SEG8_9CAUD</name>
<evidence type="ECO:0000313" key="6">
    <source>
        <dbReference type="Proteomes" id="UP000221709"/>
    </source>
</evidence>
<dbReference type="Pfam" id="PF13640">
    <property type="entry name" value="2OG-FeII_Oxy_3"/>
    <property type="match status" value="1"/>
</dbReference>
<evidence type="ECO:0000313" key="4">
    <source>
        <dbReference type="EMBL" id="AOO12289.1"/>
    </source>
</evidence>
<evidence type="ECO:0000313" key="2">
    <source>
        <dbReference type="EMBL" id="AOO11588.1"/>
    </source>
</evidence>
<dbReference type="Proteomes" id="UP000226130">
    <property type="component" value="Segment"/>
</dbReference>
<sequence>MIELNNFLSDRLNRHYENILFHGEFPWYYADNITNSPTHFNSYPIDYKQYGFHHTCFMEYESRSSTLSYFTHLVEMVKDELPENPEGHDWELFRVRCGFNLPLSPINKRYASLDHNQPHVDHDNIVVTGKTLTCLYYVNDTDGDTFIFNEKLKPAPSSWPAKFTVKTRVNPTRNKLLIFDGDHFHASSSPVEYESRLVLTFNFHDRRYQLP</sequence>
<organism evidence="3 8">
    <name type="scientific">Cyanophage S-RIM44</name>
    <dbReference type="NCBI Taxonomy" id="1278485"/>
    <lineage>
        <taxon>Viruses</taxon>
        <taxon>Duplodnaviria</taxon>
        <taxon>Heunggongvirae</taxon>
        <taxon>Uroviricota</taxon>
        <taxon>Caudoviricetes</taxon>
        <taxon>Pantevenvirales</taxon>
        <taxon>Kyanoviridae</taxon>
        <taxon>Vellamovirus</taxon>
        <taxon>Vellamovirus rhodeisland44</taxon>
    </lineage>
</organism>
<dbReference type="Gene3D" id="2.60.120.620">
    <property type="entry name" value="q2cbj1_9rhob like domain"/>
    <property type="match status" value="1"/>
</dbReference>
<dbReference type="EMBL" id="KX349291">
    <property type="protein sequence ID" value="AOO11588.1"/>
    <property type="molecule type" value="Genomic_DNA"/>
</dbReference>
<dbReference type="EMBL" id="KX349294">
    <property type="protein sequence ID" value="AOO12289.1"/>
    <property type="molecule type" value="Genomic_DNA"/>
</dbReference>
<dbReference type="InterPro" id="IPR044862">
    <property type="entry name" value="Pro_4_hyd_alph_FE2OG_OXY"/>
</dbReference>
<gene>
    <name evidence="2" type="ORF">ES420910_107</name>
    <name evidence="3" type="ORF">Np200711_107</name>
    <name evidence="4" type="ORF">Np420711_107</name>
    <name evidence="5" type="ORF">Sn130910_107</name>
</gene>
<feature type="domain" description="Prolyl 4-hydroxylase alpha subunit Fe(2+) 2OG dioxygenase" evidence="1">
    <location>
        <begin position="109"/>
        <end position="204"/>
    </location>
</feature>
<evidence type="ECO:0000313" key="3">
    <source>
        <dbReference type="EMBL" id="AOO12053.1"/>
    </source>
</evidence>
<dbReference type="EMBL" id="KX349293">
    <property type="protein sequence ID" value="AOO12053.1"/>
    <property type="molecule type" value="Genomic_DNA"/>
</dbReference>
<evidence type="ECO:0000313" key="7">
    <source>
        <dbReference type="Proteomes" id="UP000223571"/>
    </source>
</evidence>
<keyword evidence="6" id="KW-1185">Reference proteome</keyword>